<evidence type="ECO:0000313" key="1">
    <source>
        <dbReference type="EMBL" id="KAF9474526.1"/>
    </source>
</evidence>
<dbReference type="EMBL" id="MU155374">
    <property type="protein sequence ID" value="KAF9474526.1"/>
    <property type="molecule type" value="Genomic_DNA"/>
</dbReference>
<proteinExistence type="predicted"/>
<dbReference type="OrthoDB" id="3255221at2759"/>
<reference evidence="1" key="1">
    <citation type="submission" date="2020-11" db="EMBL/GenBank/DDBJ databases">
        <authorList>
            <consortium name="DOE Joint Genome Institute"/>
            <person name="Ahrendt S."/>
            <person name="Riley R."/>
            <person name="Andreopoulos W."/>
            <person name="Labutti K."/>
            <person name="Pangilinan J."/>
            <person name="Ruiz-Duenas F.J."/>
            <person name="Barrasa J.M."/>
            <person name="Sanchez-Garcia M."/>
            <person name="Camarero S."/>
            <person name="Miyauchi S."/>
            <person name="Serrano A."/>
            <person name="Linde D."/>
            <person name="Babiker R."/>
            <person name="Drula E."/>
            <person name="Ayuso-Fernandez I."/>
            <person name="Pacheco R."/>
            <person name="Padilla G."/>
            <person name="Ferreira P."/>
            <person name="Barriuso J."/>
            <person name="Kellner H."/>
            <person name="Castanera R."/>
            <person name="Alfaro M."/>
            <person name="Ramirez L."/>
            <person name="Pisabarro A.G."/>
            <person name="Kuo A."/>
            <person name="Tritt A."/>
            <person name="Lipzen A."/>
            <person name="He G."/>
            <person name="Yan M."/>
            <person name="Ng V."/>
            <person name="Cullen D."/>
            <person name="Martin F."/>
            <person name="Rosso M.-N."/>
            <person name="Henrissat B."/>
            <person name="Hibbett D."/>
            <person name="Martinez A.T."/>
            <person name="Grigoriev I.V."/>
        </authorList>
    </citation>
    <scope>NUCLEOTIDE SEQUENCE</scope>
    <source>
        <strain evidence="1">CIRM-BRFM 674</strain>
    </source>
</reference>
<protein>
    <submittedName>
        <fullName evidence="1">Uncharacterized protein</fullName>
    </submittedName>
</protein>
<accession>A0A9P5YV96</accession>
<sequence length="196" mass="22444">MTFSTDTDWPLYLRAMFNSCNDLPQDRVPYAAYPALLSYRFGESFIIMPHTPPRDAPPRSDINTLVFLTVIDMLQGGPVFFTEIKDDSWKSSAERRVEADRQFRQWFRSSLLKDCPVPRLRGISILGSSMRVYYGDVATGKITPPYREPPQVIPPGFLEGEWNINILSKEGHRKMRELLNDIATDLLATLDRSAKN</sequence>
<dbReference type="AlphaFoldDB" id="A0A9P5YV96"/>
<dbReference type="Proteomes" id="UP000807469">
    <property type="component" value="Unassembled WGS sequence"/>
</dbReference>
<organism evidence="1 2">
    <name type="scientific">Pholiota conissans</name>
    <dbReference type="NCBI Taxonomy" id="109636"/>
    <lineage>
        <taxon>Eukaryota</taxon>
        <taxon>Fungi</taxon>
        <taxon>Dikarya</taxon>
        <taxon>Basidiomycota</taxon>
        <taxon>Agaricomycotina</taxon>
        <taxon>Agaricomycetes</taxon>
        <taxon>Agaricomycetidae</taxon>
        <taxon>Agaricales</taxon>
        <taxon>Agaricineae</taxon>
        <taxon>Strophariaceae</taxon>
        <taxon>Pholiota</taxon>
    </lineage>
</organism>
<keyword evidence="2" id="KW-1185">Reference proteome</keyword>
<gene>
    <name evidence="1" type="ORF">BDN70DRAFT_924540</name>
</gene>
<evidence type="ECO:0000313" key="2">
    <source>
        <dbReference type="Proteomes" id="UP000807469"/>
    </source>
</evidence>
<name>A0A9P5YV96_9AGAR</name>
<comment type="caution">
    <text evidence="1">The sequence shown here is derived from an EMBL/GenBank/DDBJ whole genome shotgun (WGS) entry which is preliminary data.</text>
</comment>